<keyword evidence="2" id="KW-0961">Cell wall biogenesis/degradation</keyword>
<gene>
    <name evidence="2" type="primary">gatD</name>
    <name evidence="4" type="ORF">GCM10009862_29360</name>
</gene>
<evidence type="ECO:0000259" key="3">
    <source>
        <dbReference type="Pfam" id="PF07685"/>
    </source>
</evidence>
<keyword evidence="2" id="KW-0133">Cell shape</keyword>
<feature type="binding site" evidence="2">
    <location>
        <position position="127"/>
    </location>
    <ligand>
        <name>substrate</name>
    </ligand>
</feature>
<protein>
    <recommendedName>
        <fullName evidence="2">Lipid II isoglutaminyl synthase (glutamine-hydrolyzing) subunit GatD</fullName>
        <ecNumber evidence="2">6.3.5.13</ecNumber>
    </recommendedName>
    <alternativeName>
        <fullName evidence="2">Lipid II isoglutaminyl synthase glutaminase subunit</fullName>
        <ecNumber evidence="2">3.5.1.2</ecNumber>
    </alternativeName>
</protein>
<dbReference type="EC" id="6.3.5.13" evidence="2"/>
<dbReference type="HAMAP" id="MF_02213">
    <property type="entry name" value="Lipid_II_synth_GatD"/>
    <property type="match status" value="1"/>
</dbReference>
<dbReference type="Proteomes" id="UP001500274">
    <property type="component" value="Unassembled WGS sequence"/>
</dbReference>
<organism evidence="4 5">
    <name type="scientific">Microbacterium binotii</name>
    <dbReference type="NCBI Taxonomy" id="462710"/>
    <lineage>
        <taxon>Bacteria</taxon>
        <taxon>Bacillati</taxon>
        <taxon>Actinomycetota</taxon>
        <taxon>Actinomycetes</taxon>
        <taxon>Micrococcales</taxon>
        <taxon>Microbacteriaceae</taxon>
        <taxon>Microbacterium</taxon>
    </lineage>
</organism>
<keyword evidence="2" id="KW-0436">Ligase</keyword>
<comment type="pathway">
    <text evidence="2">Cell wall biogenesis; peptidoglycan biosynthesis.</text>
</comment>
<proteinExistence type="inferred from homology"/>
<dbReference type="InterPro" id="IPR029062">
    <property type="entry name" value="Class_I_gatase-like"/>
</dbReference>
<keyword evidence="5" id="KW-1185">Reference proteome</keyword>
<comment type="catalytic activity">
    <reaction evidence="2">
        <text>beta-D-GlcNAc-(1-&gt;4)-Mur2Ac(oyl-L-Ala-gamma-D-Glu-L-Lys-D-Ala-D-Ala)-di-trans,octa-cis-undecaprenyl diphosphate + L-glutamine + ATP + H2O = beta-D-GlcNAc-(1-&gt;4)-Mur2Ac(oyl-L-Ala-D-isoglutaminyl-L-Lys-D-Ala-D-Ala)-di-trans,octa-cis-undecaprenyl diphosphate + L-glutamate + ADP + phosphate + H(+)</text>
        <dbReference type="Rhea" id="RHEA:57928"/>
        <dbReference type="ChEBI" id="CHEBI:15377"/>
        <dbReference type="ChEBI" id="CHEBI:15378"/>
        <dbReference type="ChEBI" id="CHEBI:29985"/>
        <dbReference type="ChEBI" id="CHEBI:30616"/>
        <dbReference type="ChEBI" id="CHEBI:43474"/>
        <dbReference type="ChEBI" id="CHEBI:58359"/>
        <dbReference type="ChEBI" id="CHEBI:60033"/>
        <dbReference type="ChEBI" id="CHEBI:62233"/>
        <dbReference type="ChEBI" id="CHEBI:456216"/>
        <dbReference type="EC" id="6.3.5.13"/>
    </reaction>
</comment>
<comment type="subunit">
    <text evidence="2">Forms a heterodimer with MurT.</text>
</comment>
<dbReference type="InterPro" id="IPR011698">
    <property type="entry name" value="GATase_3"/>
</dbReference>
<keyword evidence="2" id="KW-0378">Hydrolase</keyword>
<evidence type="ECO:0000256" key="2">
    <source>
        <dbReference type="HAMAP-Rule" id="MF_02213"/>
    </source>
</evidence>
<evidence type="ECO:0000313" key="5">
    <source>
        <dbReference type="Proteomes" id="UP001500274"/>
    </source>
</evidence>
<name>A0ABN3PKW8_9MICO</name>
<evidence type="ECO:0000313" key="4">
    <source>
        <dbReference type="EMBL" id="GAA2589145.1"/>
    </source>
</evidence>
<dbReference type="RefSeq" id="WP_344230752.1">
    <property type="nucleotide sequence ID" value="NZ_BAAARI010000037.1"/>
</dbReference>
<dbReference type="Pfam" id="PF07685">
    <property type="entry name" value="GATase_3"/>
    <property type="match status" value="1"/>
</dbReference>
<keyword evidence="2" id="KW-0573">Peptidoglycan synthesis</keyword>
<dbReference type="EC" id="3.5.1.2" evidence="2"/>
<comment type="similarity">
    <text evidence="2">Belongs to the CobB/CobQ family. GatD subfamily.</text>
</comment>
<sequence length="248" mass="25742">MTTLRIVQLYPDLLGVTGDRGNVEVLAARASLAGHESEVTLVGLGEEAPTDADIVVIGNGPLSALRVVRDDLESRRDWLAARVAAGTVVLAVGGGSELLSEGIDLVDGSHLDGLALIPARVGRTKQRRVGYVVADTVDGKLIGFEDHASLWRLGDPGIAYGTVTAGNGGIEGGFETVRMGSIYATNVQGPVLPLNPALADALLAQAFARLGAAYSPGPAHAEIDAHALAARAEIERLAVDKRFTAIQL</sequence>
<dbReference type="EMBL" id="BAAARI010000037">
    <property type="protein sequence ID" value="GAA2589145.1"/>
    <property type="molecule type" value="Genomic_DNA"/>
</dbReference>
<feature type="domain" description="CobB/CobQ-like glutamine amidotransferase" evidence="3">
    <location>
        <begin position="9"/>
        <end position="189"/>
    </location>
</feature>
<evidence type="ECO:0000256" key="1">
    <source>
        <dbReference type="ARBA" id="ARBA00022962"/>
    </source>
</evidence>
<dbReference type="InterPro" id="IPR043702">
    <property type="entry name" value="Lipid_II_synth_GatD"/>
</dbReference>
<reference evidence="4 5" key="1">
    <citation type="journal article" date="2019" name="Int. J. Syst. Evol. Microbiol.">
        <title>The Global Catalogue of Microorganisms (GCM) 10K type strain sequencing project: providing services to taxonomists for standard genome sequencing and annotation.</title>
        <authorList>
            <consortium name="The Broad Institute Genomics Platform"/>
            <consortium name="The Broad Institute Genome Sequencing Center for Infectious Disease"/>
            <person name="Wu L."/>
            <person name="Ma J."/>
        </authorList>
    </citation>
    <scope>NUCLEOTIDE SEQUENCE [LARGE SCALE GENOMIC DNA]</scope>
    <source>
        <strain evidence="4 5">JCM 16365</strain>
    </source>
</reference>
<keyword evidence="1 2" id="KW-0315">Glutamine amidotransferase</keyword>
<comment type="function">
    <text evidence="2">The lipid II isoglutaminyl synthase complex catalyzes the formation of alpha-D-isoglutamine in the cell wall lipid II stem peptide. The GatD subunit catalyzes the hydrolysis of glutamine to glutamate and ammonia. The resulting ammonia molecule is channeled to the active site of MurT.</text>
</comment>
<accession>A0ABN3PKW8</accession>
<comment type="catalytic activity">
    <reaction evidence="2">
        <text>L-glutamine + H2O = L-glutamate + NH4(+)</text>
        <dbReference type="Rhea" id="RHEA:15889"/>
        <dbReference type="ChEBI" id="CHEBI:15377"/>
        <dbReference type="ChEBI" id="CHEBI:28938"/>
        <dbReference type="ChEBI" id="CHEBI:29985"/>
        <dbReference type="ChEBI" id="CHEBI:58359"/>
        <dbReference type="EC" id="3.5.1.2"/>
    </reaction>
</comment>
<comment type="caution">
    <text evidence="2">Lacks conserved residue(s) required for the propagation of feature annotation.</text>
</comment>
<dbReference type="SUPFAM" id="SSF52317">
    <property type="entry name" value="Class I glutamine amidotransferase-like"/>
    <property type="match status" value="1"/>
</dbReference>
<comment type="caution">
    <text evidence="4">The sequence shown here is derived from an EMBL/GenBank/DDBJ whole genome shotgun (WGS) entry which is preliminary data.</text>
</comment>